<evidence type="ECO:0000256" key="2">
    <source>
        <dbReference type="ARBA" id="ARBA00022694"/>
    </source>
</evidence>
<dbReference type="InterPro" id="IPR041708">
    <property type="entry name" value="PUS1/PUS2-like"/>
</dbReference>
<dbReference type="EMBL" id="JAKROA010000001">
    <property type="protein sequence ID" value="KAL5112765.1"/>
    <property type="molecule type" value="Genomic_DNA"/>
</dbReference>
<evidence type="ECO:0000256" key="1">
    <source>
        <dbReference type="ARBA" id="ARBA00009375"/>
    </source>
</evidence>
<evidence type="ECO:0000256" key="3">
    <source>
        <dbReference type="ARBA" id="ARBA00023235"/>
    </source>
</evidence>
<dbReference type="InterPro" id="IPR020103">
    <property type="entry name" value="PsdUridine_synth_cat_dom_sf"/>
</dbReference>
<evidence type="ECO:0000259" key="5">
    <source>
        <dbReference type="Pfam" id="PF01416"/>
    </source>
</evidence>
<dbReference type="Pfam" id="PF01416">
    <property type="entry name" value="PseudoU_synth_1"/>
    <property type="match status" value="1"/>
</dbReference>
<dbReference type="Proteomes" id="UP001651158">
    <property type="component" value="Unassembled WGS sequence"/>
</dbReference>
<dbReference type="PANTHER" id="PTHR11142:SF4">
    <property type="entry name" value="PSEUDOURIDYLATE SYNTHASE 1 HOMOLOG"/>
    <property type="match status" value="1"/>
</dbReference>
<keyword evidence="7" id="KW-1185">Reference proteome</keyword>
<protein>
    <submittedName>
        <fullName evidence="6">tRNA pseudouridine synthase A</fullName>
    </submittedName>
</protein>
<feature type="region of interest" description="Disordered" evidence="4">
    <location>
        <begin position="302"/>
        <end position="340"/>
    </location>
</feature>
<feature type="compositionally biased region" description="Low complexity" evidence="4">
    <location>
        <begin position="309"/>
        <end position="320"/>
    </location>
</feature>
<name>A0ABR4QTN2_9CEST</name>
<dbReference type="PANTHER" id="PTHR11142">
    <property type="entry name" value="PSEUDOURIDYLATE SYNTHASE"/>
    <property type="match status" value="1"/>
</dbReference>
<organism evidence="6 7">
    <name type="scientific">Taenia crassiceps</name>
    <dbReference type="NCBI Taxonomy" id="6207"/>
    <lineage>
        <taxon>Eukaryota</taxon>
        <taxon>Metazoa</taxon>
        <taxon>Spiralia</taxon>
        <taxon>Lophotrochozoa</taxon>
        <taxon>Platyhelminthes</taxon>
        <taxon>Cestoda</taxon>
        <taxon>Eucestoda</taxon>
        <taxon>Cyclophyllidea</taxon>
        <taxon>Taeniidae</taxon>
        <taxon>Taenia</taxon>
    </lineage>
</organism>
<evidence type="ECO:0000313" key="6">
    <source>
        <dbReference type="EMBL" id="KAL5112765.1"/>
    </source>
</evidence>
<keyword evidence="2" id="KW-0819">tRNA processing</keyword>
<comment type="caution">
    <text evidence="6">The sequence shown here is derived from an EMBL/GenBank/DDBJ whole genome shotgun (WGS) entry which is preliminary data.</text>
</comment>
<feature type="domain" description="Pseudouridine synthase I TruA alpha/beta" evidence="5">
    <location>
        <begin position="137"/>
        <end position="241"/>
    </location>
</feature>
<dbReference type="InterPro" id="IPR020094">
    <property type="entry name" value="TruA/RsuA/RluB/E/F_N"/>
</dbReference>
<gene>
    <name evidence="6" type="ORF">TcWFU_008607</name>
</gene>
<dbReference type="CDD" id="cd02568">
    <property type="entry name" value="PseudoU_synth_PUS1_PUS2"/>
    <property type="match status" value="1"/>
</dbReference>
<dbReference type="InterPro" id="IPR020097">
    <property type="entry name" value="PsdUridine_synth_TruA_a/b_dom"/>
</dbReference>
<comment type="similarity">
    <text evidence="1">Belongs to the tRNA pseudouridine synthase TruA family.</text>
</comment>
<sequence length="340" mass="38912">MQRNEGFRTIEGDLMVALYNAGYILEEHMKNPSMIHFQRASKTDKNVSAAGQVCAAKLPMDTLSVDKINSYLPDQIRILDVFRVTKKFNPKTSCNYRVYQYLLPTFSFSFEGSVTLEDCWRYRLSAETLTYVNELFRHYRGTHNFFNFTSRRAPDDKSCQRYIMSIECGSPFLLDGDREFAVITIQGQSFMLHQIRKMIGLVIAIVKGCATEAIFENVFKTERMDIPMAPGLGLLLDQVNYTHYNRRFCTDGSHQSIDWERYKRQIDEFKEGYIFKHIVKHEVEDNSMFEWMGNLSNHSYGKREGGSLSSSAAPSPANNSQPTTLEAVAGADSSFSAVEM</sequence>
<dbReference type="SUPFAM" id="SSF55120">
    <property type="entry name" value="Pseudouridine synthase"/>
    <property type="match status" value="1"/>
</dbReference>
<accession>A0ABR4QTN2</accession>
<evidence type="ECO:0000256" key="4">
    <source>
        <dbReference type="SAM" id="MobiDB-lite"/>
    </source>
</evidence>
<evidence type="ECO:0000313" key="7">
    <source>
        <dbReference type="Proteomes" id="UP001651158"/>
    </source>
</evidence>
<keyword evidence="3" id="KW-0413">Isomerase</keyword>
<proteinExistence type="inferred from homology"/>
<dbReference type="InterPro" id="IPR020095">
    <property type="entry name" value="PsdUridine_synth_TruA_C"/>
</dbReference>
<reference evidence="6 7" key="1">
    <citation type="journal article" date="2022" name="Front. Cell. Infect. Microbiol.">
        <title>The Genomes of Two Strains of Taenia crassiceps the Animal Model for the Study of Human Cysticercosis.</title>
        <authorList>
            <person name="Bobes R.J."/>
            <person name="Estrada K."/>
            <person name="Rios-Valencia D.G."/>
            <person name="Calderon-Gallegos A."/>
            <person name="de la Torre P."/>
            <person name="Carrero J.C."/>
            <person name="Sanchez-Flores A."/>
            <person name="Laclette J.P."/>
        </authorList>
    </citation>
    <scope>NUCLEOTIDE SEQUENCE [LARGE SCALE GENOMIC DNA]</scope>
    <source>
        <strain evidence="6">WFUcys</strain>
    </source>
</reference>
<dbReference type="InterPro" id="IPR001406">
    <property type="entry name" value="PsdUridine_synth_TruA"/>
</dbReference>
<dbReference type="Gene3D" id="3.30.70.580">
    <property type="entry name" value="Pseudouridine synthase I, catalytic domain, N-terminal subdomain"/>
    <property type="match status" value="1"/>
</dbReference>
<dbReference type="Gene3D" id="3.30.70.660">
    <property type="entry name" value="Pseudouridine synthase I, catalytic domain, C-terminal subdomain"/>
    <property type="match status" value="1"/>
</dbReference>